<evidence type="ECO:0000256" key="4">
    <source>
        <dbReference type="ARBA" id="ARBA00022692"/>
    </source>
</evidence>
<dbReference type="GO" id="GO:0004129">
    <property type="term" value="F:cytochrome-c oxidase activity"/>
    <property type="evidence" value="ECO:0007669"/>
    <property type="project" value="UniProtKB-EC"/>
</dbReference>
<feature type="transmembrane region" description="Helical" evidence="10">
    <location>
        <begin position="57"/>
        <end position="75"/>
    </location>
</feature>
<dbReference type="InterPro" id="IPR024791">
    <property type="entry name" value="Cyt_c/ubiquinol_Oxase_su3"/>
</dbReference>
<evidence type="ECO:0000259" key="11">
    <source>
        <dbReference type="PROSITE" id="PS50253"/>
    </source>
</evidence>
<dbReference type="STRING" id="716816.BST96_07985"/>
<comment type="similarity">
    <text evidence="2">Belongs to the cytochrome c oxidase subunit 3 family.</text>
</comment>
<dbReference type="GO" id="GO:0019646">
    <property type="term" value="P:aerobic electron transport chain"/>
    <property type="evidence" value="ECO:0007669"/>
    <property type="project" value="InterPro"/>
</dbReference>
<evidence type="ECO:0000256" key="9">
    <source>
        <dbReference type="ARBA" id="ARBA00031625"/>
    </source>
</evidence>
<gene>
    <name evidence="12" type="ORF">BST96_07985</name>
</gene>
<evidence type="ECO:0000313" key="12">
    <source>
        <dbReference type="EMBL" id="ARN74064.1"/>
    </source>
</evidence>
<dbReference type="InterPro" id="IPR035973">
    <property type="entry name" value="Cyt_c_oxidase_su3-like_sf"/>
</dbReference>
<proteinExistence type="inferred from homology"/>
<dbReference type="EMBL" id="CP019343">
    <property type="protein sequence ID" value="ARN74064.1"/>
    <property type="molecule type" value="Genomic_DNA"/>
</dbReference>
<dbReference type="PROSITE" id="PS50253">
    <property type="entry name" value="COX3"/>
    <property type="match status" value="1"/>
</dbReference>
<dbReference type="InterPro" id="IPR000298">
    <property type="entry name" value="Cyt_c_oxidase-like_su3"/>
</dbReference>
<dbReference type="Gene3D" id="1.10.287.70">
    <property type="match status" value="1"/>
</dbReference>
<dbReference type="GO" id="GO:0016020">
    <property type="term" value="C:membrane"/>
    <property type="evidence" value="ECO:0007669"/>
    <property type="project" value="UniProtKB-SubCell"/>
</dbReference>
<dbReference type="RefSeq" id="WP_085758195.1">
    <property type="nucleotide sequence ID" value="NZ_CP019343.1"/>
</dbReference>
<protein>
    <recommendedName>
        <fullName evidence="3">cytochrome-c oxidase</fullName>
        <ecNumber evidence="3">7.1.1.9</ecNumber>
    </recommendedName>
    <alternativeName>
        <fullName evidence="8">Cytochrome aa3 subunit 3</fullName>
    </alternativeName>
    <alternativeName>
        <fullName evidence="9">Cytochrome c oxidase polypeptide III</fullName>
    </alternativeName>
</protein>
<evidence type="ECO:0000256" key="10">
    <source>
        <dbReference type="SAM" id="Phobius"/>
    </source>
</evidence>
<dbReference type="CDD" id="cd01665">
    <property type="entry name" value="Cyt_c_Oxidase_III"/>
    <property type="match status" value="1"/>
</dbReference>
<keyword evidence="5" id="KW-1278">Translocase</keyword>
<sequence>MSGQSNSDYESYYVPEQSKLAIFASLTLFTALFGAANVLNDRLATIKTGIETDTNSWFIFLTGLVLFCATLFAWFRQTIIENRAGMNSGQLKHSYVIGMQWFIFSEVMFFAAFFGALWYVRNLAGPWLGGEGEAGRMNALLWEGFNYEWPLMTTPQDAVGGAGNMPIAAMGGVDGGVISGPERNLSFPGWDNVLHWLPMWNTIVLMTSSVTAHMAHLGLLANNRKKLNLWLGITVALGILFVYLQYLEYHEAYVEYGLYLHSGIYGSTFFMLTGFHGFHVCMGMIMLLIQWLRSTKAKHFTAEDHFGFEASSWYWHFVDVVWVGLFLFVYIL</sequence>
<feature type="transmembrane region" description="Helical" evidence="10">
    <location>
        <begin position="313"/>
        <end position="331"/>
    </location>
</feature>
<evidence type="ECO:0000256" key="2">
    <source>
        <dbReference type="ARBA" id="ARBA00010581"/>
    </source>
</evidence>
<dbReference type="KEGG" id="osg:BST96_07985"/>
<feature type="domain" description="Heme-copper oxidase subunit III family profile" evidence="11">
    <location>
        <begin position="8"/>
        <end position="332"/>
    </location>
</feature>
<dbReference type="EC" id="7.1.1.9" evidence="3"/>
<feature type="transmembrane region" description="Helical" evidence="10">
    <location>
        <begin position="20"/>
        <end position="37"/>
    </location>
</feature>
<dbReference type="AlphaFoldDB" id="A0A1X9NAI1"/>
<dbReference type="OrthoDB" id="9810850at2"/>
<dbReference type="PANTHER" id="PTHR11403:SF7">
    <property type="entry name" value="CYTOCHROME C OXIDASE SUBUNIT 3"/>
    <property type="match status" value="1"/>
</dbReference>
<feature type="transmembrane region" description="Helical" evidence="10">
    <location>
        <begin position="264"/>
        <end position="292"/>
    </location>
</feature>
<dbReference type="Gene3D" id="1.20.120.80">
    <property type="entry name" value="Cytochrome c oxidase, subunit III, four-helix bundle"/>
    <property type="match status" value="1"/>
</dbReference>
<keyword evidence="4 10" id="KW-0812">Transmembrane</keyword>
<keyword evidence="7 10" id="KW-0472">Membrane</keyword>
<evidence type="ECO:0000313" key="13">
    <source>
        <dbReference type="Proteomes" id="UP000193450"/>
    </source>
</evidence>
<dbReference type="Pfam" id="PF00510">
    <property type="entry name" value="COX3"/>
    <property type="match status" value="2"/>
</dbReference>
<evidence type="ECO:0000256" key="6">
    <source>
        <dbReference type="ARBA" id="ARBA00022989"/>
    </source>
</evidence>
<reference evidence="12 13" key="1">
    <citation type="submission" date="2016-11" db="EMBL/GenBank/DDBJ databases">
        <title>Trade-off between light-utilization and light-protection in marine flavobacteria.</title>
        <authorList>
            <person name="Kumagai Y."/>
        </authorList>
    </citation>
    <scope>NUCLEOTIDE SEQUENCE [LARGE SCALE GENOMIC DNA]</scope>
    <source>
        <strain evidence="12 13">NBRC 107125</strain>
    </source>
</reference>
<keyword evidence="13" id="KW-1185">Reference proteome</keyword>
<dbReference type="InterPro" id="IPR013833">
    <property type="entry name" value="Cyt_c_oxidase_su3_a-hlx"/>
</dbReference>
<evidence type="ECO:0000256" key="3">
    <source>
        <dbReference type="ARBA" id="ARBA00012949"/>
    </source>
</evidence>
<dbReference type="FunFam" id="1.20.120.80:FF:000003">
    <property type="entry name" value="Cytochrome c oxidase subunit 3"/>
    <property type="match status" value="1"/>
</dbReference>
<organism evidence="12 13">
    <name type="scientific">Oceanicoccus sagamiensis</name>
    <dbReference type="NCBI Taxonomy" id="716816"/>
    <lineage>
        <taxon>Bacteria</taxon>
        <taxon>Pseudomonadati</taxon>
        <taxon>Pseudomonadota</taxon>
        <taxon>Gammaproteobacteria</taxon>
        <taxon>Cellvibrionales</taxon>
        <taxon>Spongiibacteraceae</taxon>
        <taxon>Oceanicoccus</taxon>
    </lineage>
</organism>
<name>A0A1X9NAI1_9GAMM</name>
<dbReference type="SUPFAM" id="SSF81452">
    <property type="entry name" value="Cytochrome c oxidase subunit III-like"/>
    <property type="match status" value="1"/>
</dbReference>
<feature type="transmembrane region" description="Helical" evidence="10">
    <location>
        <begin position="227"/>
        <end position="244"/>
    </location>
</feature>
<comment type="subcellular location">
    <subcellularLocation>
        <location evidence="1">Membrane</location>
        <topology evidence="1">Multi-pass membrane protein</topology>
    </subcellularLocation>
</comment>
<keyword evidence="6 10" id="KW-1133">Transmembrane helix</keyword>
<evidence type="ECO:0000256" key="7">
    <source>
        <dbReference type="ARBA" id="ARBA00023136"/>
    </source>
</evidence>
<evidence type="ECO:0000256" key="5">
    <source>
        <dbReference type="ARBA" id="ARBA00022967"/>
    </source>
</evidence>
<feature type="transmembrane region" description="Helical" evidence="10">
    <location>
        <begin position="95"/>
        <end position="120"/>
    </location>
</feature>
<feature type="transmembrane region" description="Helical" evidence="10">
    <location>
        <begin position="193"/>
        <end position="215"/>
    </location>
</feature>
<dbReference type="Proteomes" id="UP000193450">
    <property type="component" value="Chromosome"/>
</dbReference>
<dbReference type="PANTHER" id="PTHR11403">
    <property type="entry name" value="CYTOCHROME C OXIDASE SUBUNIT III"/>
    <property type="match status" value="1"/>
</dbReference>
<accession>A0A1X9NAI1</accession>
<evidence type="ECO:0000256" key="8">
    <source>
        <dbReference type="ARBA" id="ARBA00031400"/>
    </source>
</evidence>
<evidence type="ECO:0000256" key="1">
    <source>
        <dbReference type="ARBA" id="ARBA00004141"/>
    </source>
</evidence>
<dbReference type="InterPro" id="IPR033945">
    <property type="entry name" value="Cyt_c_oxase_su3_dom"/>
</dbReference>